<dbReference type="PROSITE" id="PS51779">
    <property type="entry name" value="POTRA"/>
    <property type="match status" value="1"/>
</dbReference>
<dbReference type="PANTHER" id="PTHR35851">
    <property type="entry name" value="CELL DIVISION PROTEIN FTSQ"/>
    <property type="match status" value="1"/>
</dbReference>
<dbReference type="InterPro" id="IPR013685">
    <property type="entry name" value="POTRA_FtsQ_type"/>
</dbReference>
<sequence>MRRMNDSDIVITADDRIASSAHAVHRKHKRPAADPREAGEPRPRKAKAKMRRKIPRLHLSALQKLATGGVAVTALVVGSAVLWHSGVVQRTAQATVAALFDATARAGFRIEEITVSGRGRTTMDEVAAALGARHGGPILAVDLNEVKDRLEAIPSVRAAAVERRLPGSLHLALVERSPVALWQNNGVHVLVDRDGVQIPGPIAGYEDLPLVVGDGAGIRADELLTMLASEPELAARVKAAVRVGNRRWNVMLDDAIHGVEVRLPEDQAEDAWHRLAQMERDKSVTNRAVAMIDLRTPDRMVLKTERPANPAEAKRKDNGA</sequence>
<feature type="compositionally biased region" description="Basic and acidic residues" evidence="10">
    <location>
        <begin position="31"/>
        <end position="43"/>
    </location>
</feature>
<dbReference type="HAMAP" id="MF_00911">
    <property type="entry name" value="FtsQ_subfam"/>
    <property type="match status" value="1"/>
</dbReference>
<protein>
    <recommendedName>
        <fullName evidence="9">Cell division protein FtsQ</fullName>
    </recommendedName>
</protein>
<keyword evidence="6 9" id="KW-1133">Transmembrane helix</keyword>
<dbReference type="EMBL" id="JAAIYP010000039">
    <property type="protein sequence ID" value="NFV81233.1"/>
    <property type="molecule type" value="Genomic_DNA"/>
</dbReference>
<dbReference type="GO" id="GO:0090529">
    <property type="term" value="P:cell septum assembly"/>
    <property type="evidence" value="ECO:0007669"/>
    <property type="project" value="InterPro"/>
</dbReference>
<dbReference type="InterPro" id="IPR034746">
    <property type="entry name" value="POTRA"/>
</dbReference>
<dbReference type="Pfam" id="PF03799">
    <property type="entry name" value="FtsQ_DivIB_C"/>
    <property type="match status" value="1"/>
</dbReference>
<evidence type="ECO:0000313" key="12">
    <source>
        <dbReference type="EMBL" id="NFV81233.1"/>
    </source>
</evidence>
<dbReference type="InterPro" id="IPR005548">
    <property type="entry name" value="Cell_div_FtsQ/DivIB_C"/>
</dbReference>
<dbReference type="GO" id="GO:0005886">
    <property type="term" value="C:plasma membrane"/>
    <property type="evidence" value="ECO:0007669"/>
    <property type="project" value="UniProtKB-SubCell"/>
</dbReference>
<keyword evidence="2 9" id="KW-1003">Cell membrane</keyword>
<comment type="function">
    <text evidence="9">Essential cell division protein.</text>
</comment>
<evidence type="ECO:0000256" key="8">
    <source>
        <dbReference type="ARBA" id="ARBA00023306"/>
    </source>
</evidence>
<evidence type="ECO:0000256" key="1">
    <source>
        <dbReference type="ARBA" id="ARBA00004370"/>
    </source>
</evidence>
<evidence type="ECO:0000259" key="11">
    <source>
        <dbReference type="PROSITE" id="PS51779"/>
    </source>
</evidence>
<accession>A0A7C9V0E2</accession>
<keyword evidence="3 9" id="KW-0997">Cell inner membrane</keyword>
<dbReference type="GO" id="GO:0032153">
    <property type="term" value="C:cell division site"/>
    <property type="evidence" value="ECO:0007669"/>
    <property type="project" value="UniProtKB-UniRule"/>
</dbReference>
<evidence type="ECO:0000256" key="10">
    <source>
        <dbReference type="SAM" id="MobiDB-lite"/>
    </source>
</evidence>
<keyword evidence="13" id="KW-1185">Reference proteome</keyword>
<evidence type="ECO:0000256" key="7">
    <source>
        <dbReference type="ARBA" id="ARBA00023136"/>
    </source>
</evidence>
<comment type="similarity">
    <text evidence="9">Belongs to the FtsQ/DivIB family. FtsQ subfamily.</text>
</comment>
<dbReference type="AlphaFoldDB" id="A0A7C9V0E2"/>
<keyword evidence="5 9" id="KW-0812">Transmembrane</keyword>
<evidence type="ECO:0000256" key="3">
    <source>
        <dbReference type="ARBA" id="ARBA00022519"/>
    </source>
</evidence>
<evidence type="ECO:0000313" key="13">
    <source>
        <dbReference type="Proteomes" id="UP000480684"/>
    </source>
</evidence>
<comment type="caution">
    <text evidence="12">The sequence shown here is derived from an EMBL/GenBank/DDBJ whole genome shotgun (WGS) entry which is preliminary data.</text>
</comment>
<name>A0A7C9V0E2_9PROT</name>
<gene>
    <name evidence="9" type="primary">ftsQ</name>
    <name evidence="12" type="ORF">G4223_14035</name>
</gene>
<evidence type="ECO:0000256" key="5">
    <source>
        <dbReference type="ARBA" id="ARBA00022692"/>
    </source>
</evidence>
<evidence type="ECO:0000256" key="6">
    <source>
        <dbReference type="ARBA" id="ARBA00022989"/>
    </source>
</evidence>
<dbReference type="PANTHER" id="PTHR35851:SF1">
    <property type="entry name" value="CELL DIVISION PROTEIN FTSQ"/>
    <property type="match status" value="1"/>
</dbReference>
<proteinExistence type="inferred from homology"/>
<evidence type="ECO:0000256" key="9">
    <source>
        <dbReference type="HAMAP-Rule" id="MF_00911"/>
    </source>
</evidence>
<evidence type="ECO:0000256" key="4">
    <source>
        <dbReference type="ARBA" id="ARBA00022618"/>
    </source>
</evidence>
<dbReference type="Gene3D" id="3.40.50.11690">
    <property type="entry name" value="Cell division protein FtsQ/DivIB"/>
    <property type="match status" value="1"/>
</dbReference>
<dbReference type="GO" id="GO:0043093">
    <property type="term" value="P:FtsZ-dependent cytokinesis"/>
    <property type="evidence" value="ECO:0007669"/>
    <property type="project" value="UniProtKB-UniRule"/>
</dbReference>
<keyword evidence="7 9" id="KW-0472">Membrane</keyword>
<comment type="subcellular location">
    <subcellularLocation>
        <location evidence="9">Cell inner membrane</location>
        <topology evidence="9">Single-pass type II membrane protein</topology>
    </subcellularLocation>
    <subcellularLocation>
        <location evidence="1">Membrane</location>
    </subcellularLocation>
    <text evidence="9">Localizes to the division septum.</text>
</comment>
<reference evidence="12 13" key="1">
    <citation type="submission" date="2020-02" db="EMBL/GenBank/DDBJ databases">
        <authorList>
            <person name="Dziuba M."/>
            <person name="Kuznetsov B."/>
            <person name="Mardanov A."/>
            <person name="Ravin N."/>
            <person name="Grouzdev D."/>
        </authorList>
    </citation>
    <scope>NUCLEOTIDE SEQUENCE [LARGE SCALE GENOMIC DNA]</scope>
    <source>
        <strain evidence="12 13">SpK</strain>
    </source>
</reference>
<feature type="region of interest" description="Disordered" evidence="10">
    <location>
        <begin position="20"/>
        <end position="51"/>
    </location>
</feature>
<dbReference type="Proteomes" id="UP000480684">
    <property type="component" value="Unassembled WGS sequence"/>
</dbReference>
<feature type="domain" description="POTRA" evidence="11">
    <location>
        <begin position="108"/>
        <end position="176"/>
    </location>
</feature>
<organism evidence="12 13">
    <name type="scientific">Magnetospirillum aberrantis SpK</name>
    <dbReference type="NCBI Taxonomy" id="908842"/>
    <lineage>
        <taxon>Bacteria</taxon>
        <taxon>Pseudomonadati</taxon>
        <taxon>Pseudomonadota</taxon>
        <taxon>Alphaproteobacteria</taxon>
        <taxon>Rhodospirillales</taxon>
        <taxon>Rhodospirillaceae</taxon>
        <taxon>Magnetospirillum</taxon>
    </lineage>
</organism>
<evidence type="ECO:0000256" key="2">
    <source>
        <dbReference type="ARBA" id="ARBA00022475"/>
    </source>
</evidence>
<dbReference type="InterPro" id="IPR026579">
    <property type="entry name" value="FtsQ"/>
</dbReference>
<keyword evidence="8 9" id="KW-0131">Cell cycle</keyword>
<dbReference type="Gene3D" id="3.10.20.310">
    <property type="entry name" value="membrane protein fhac"/>
    <property type="match status" value="1"/>
</dbReference>
<dbReference type="Pfam" id="PF08478">
    <property type="entry name" value="POTRA_1"/>
    <property type="match status" value="1"/>
</dbReference>
<dbReference type="RefSeq" id="WP_163680957.1">
    <property type="nucleotide sequence ID" value="NZ_JAAIYP010000039.1"/>
</dbReference>
<keyword evidence="4 9" id="KW-0132">Cell division</keyword>
<dbReference type="InterPro" id="IPR045335">
    <property type="entry name" value="FtsQ_C_sf"/>
</dbReference>